<accession>A0AAE1RFR6</accession>
<protein>
    <recommendedName>
        <fullName evidence="2">DUF8018 domain-containing protein</fullName>
    </recommendedName>
</protein>
<dbReference type="PANTHER" id="PTHR35289:SF1">
    <property type="entry name" value="ATP SYNTHASE 9 MITOCHONDRIAL-RELATED"/>
    <property type="match status" value="1"/>
</dbReference>
<dbReference type="Pfam" id="PF26057">
    <property type="entry name" value="DUF8018"/>
    <property type="match status" value="1"/>
</dbReference>
<proteinExistence type="predicted"/>
<evidence type="ECO:0000259" key="2">
    <source>
        <dbReference type="Pfam" id="PF26057"/>
    </source>
</evidence>
<dbReference type="EMBL" id="JAVYJV010000016">
    <property type="protein sequence ID" value="KAK4350788.1"/>
    <property type="molecule type" value="Genomic_DNA"/>
</dbReference>
<feature type="domain" description="DUF8018" evidence="2">
    <location>
        <begin position="1"/>
        <end position="49"/>
    </location>
</feature>
<feature type="region of interest" description="Disordered" evidence="1">
    <location>
        <begin position="114"/>
        <end position="135"/>
    </location>
</feature>
<name>A0AAE1RFR6_9SOLA</name>
<gene>
    <name evidence="3" type="ORF">RND71_030101</name>
</gene>
<dbReference type="InterPro" id="IPR058331">
    <property type="entry name" value="DUF8018"/>
</dbReference>
<comment type="caution">
    <text evidence="3">The sequence shown here is derived from an EMBL/GenBank/DDBJ whole genome shotgun (WGS) entry which is preliminary data.</text>
</comment>
<dbReference type="Proteomes" id="UP001291623">
    <property type="component" value="Unassembled WGS sequence"/>
</dbReference>
<keyword evidence="4" id="KW-1185">Reference proteome</keyword>
<sequence length="135" mass="14516">MSGLDPEGDWLGRGARALENLCTATGEHSLEKLHTLLSDLELKGVNSGQRGGSSDLEIGDDDVELTTEKDSAFRPATRFVVRSGLFFYQSPGPYLTPCSVNRSLVDLIGSRTRERPAQGGMHGSLTLHGTDATKI</sequence>
<organism evidence="3 4">
    <name type="scientific">Anisodus tanguticus</name>
    <dbReference type="NCBI Taxonomy" id="243964"/>
    <lineage>
        <taxon>Eukaryota</taxon>
        <taxon>Viridiplantae</taxon>
        <taxon>Streptophyta</taxon>
        <taxon>Embryophyta</taxon>
        <taxon>Tracheophyta</taxon>
        <taxon>Spermatophyta</taxon>
        <taxon>Magnoliopsida</taxon>
        <taxon>eudicotyledons</taxon>
        <taxon>Gunneridae</taxon>
        <taxon>Pentapetalae</taxon>
        <taxon>asterids</taxon>
        <taxon>lamiids</taxon>
        <taxon>Solanales</taxon>
        <taxon>Solanaceae</taxon>
        <taxon>Solanoideae</taxon>
        <taxon>Hyoscyameae</taxon>
        <taxon>Anisodus</taxon>
    </lineage>
</organism>
<dbReference type="AlphaFoldDB" id="A0AAE1RFR6"/>
<evidence type="ECO:0000313" key="3">
    <source>
        <dbReference type="EMBL" id="KAK4350788.1"/>
    </source>
</evidence>
<reference evidence="3" key="1">
    <citation type="submission" date="2023-12" db="EMBL/GenBank/DDBJ databases">
        <title>Genome assembly of Anisodus tanguticus.</title>
        <authorList>
            <person name="Wang Y.-J."/>
        </authorList>
    </citation>
    <scope>NUCLEOTIDE SEQUENCE</scope>
    <source>
        <strain evidence="3">KB-2021</strain>
        <tissue evidence="3">Leaf</tissue>
    </source>
</reference>
<evidence type="ECO:0000256" key="1">
    <source>
        <dbReference type="SAM" id="MobiDB-lite"/>
    </source>
</evidence>
<dbReference type="PANTHER" id="PTHR35289">
    <property type="entry name" value="TRANSMEMBRANE PROTEIN"/>
    <property type="match status" value="1"/>
</dbReference>
<dbReference type="InterPro" id="IPR052694">
    <property type="entry name" value="Mt_uS3-like"/>
</dbReference>
<evidence type="ECO:0000313" key="4">
    <source>
        <dbReference type="Proteomes" id="UP001291623"/>
    </source>
</evidence>